<dbReference type="InterPro" id="IPR006764">
    <property type="entry name" value="SAM_dep_MeTrfase_SAV2177_type"/>
</dbReference>
<dbReference type="AlphaFoldDB" id="A0A6G9ZFZ6"/>
<accession>A0A6G9ZFZ6</accession>
<sequence>MPRGVDPSEPSAARIYDYLLGGNDNYEADRALAEWLLTIAPDTRTVARSSRQFLLHAVGLAAEAGVRQFIDLGAGLPTSPNVHEIAQSVDSSARVVSVDYDPVVHAYANAYLSDLPGVTPILADIRRPDDIIDQLRSRALIDFDQPVAVLLVSVLHYVMDDEYPAKIIARFRDEMAAGSYLAFTHPTDELDPARIEQVSSSLAGTSAQFVCRSRAELAQYCDGFEPLAPGLAPVQDWLDNQAPPARLVWLSCVCRKP</sequence>
<dbReference type="EMBL" id="CP046173">
    <property type="protein sequence ID" value="QIS24555.1"/>
    <property type="molecule type" value="Genomic_DNA"/>
</dbReference>
<dbReference type="GO" id="GO:0032259">
    <property type="term" value="P:methylation"/>
    <property type="evidence" value="ECO:0007669"/>
    <property type="project" value="UniProtKB-KW"/>
</dbReference>
<reference evidence="1 2" key="1">
    <citation type="journal article" date="2019" name="ACS Chem. Biol.">
        <title>Identification and Mobilization of a Cryptic Antibiotic Biosynthesis Gene Locus from a Human-Pathogenic Nocardia Isolate.</title>
        <authorList>
            <person name="Herisse M."/>
            <person name="Ishida K."/>
            <person name="Porter J.L."/>
            <person name="Howden B."/>
            <person name="Hertweck C."/>
            <person name="Stinear T.P."/>
            <person name="Pidot S.J."/>
        </authorList>
    </citation>
    <scope>NUCLEOTIDE SEQUENCE [LARGE SCALE GENOMIC DNA]</scope>
    <source>
        <strain evidence="1 2">AUSMDU00012715</strain>
    </source>
</reference>
<dbReference type="GO" id="GO:0008168">
    <property type="term" value="F:methyltransferase activity"/>
    <property type="evidence" value="ECO:0007669"/>
    <property type="project" value="UniProtKB-KW"/>
</dbReference>
<keyword evidence="1" id="KW-0808">Transferase</keyword>
<organism evidence="1 2">
    <name type="scientific">Nocardia terpenica</name>
    <dbReference type="NCBI Taxonomy" id="455432"/>
    <lineage>
        <taxon>Bacteria</taxon>
        <taxon>Bacillati</taxon>
        <taxon>Actinomycetota</taxon>
        <taxon>Actinomycetes</taxon>
        <taxon>Mycobacteriales</taxon>
        <taxon>Nocardiaceae</taxon>
        <taxon>Nocardia</taxon>
    </lineage>
</organism>
<dbReference type="Proteomes" id="UP000500953">
    <property type="component" value="Chromosome"/>
</dbReference>
<evidence type="ECO:0000313" key="1">
    <source>
        <dbReference type="EMBL" id="QIS24555.1"/>
    </source>
</evidence>
<dbReference type="Gene3D" id="3.40.50.150">
    <property type="entry name" value="Vaccinia Virus protein VP39"/>
    <property type="match status" value="1"/>
</dbReference>
<dbReference type="PIRSF" id="PIRSF017393">
    <property type="entry name" value="MTase_SAV2177"/>
    <property type="match status" value="1"/>
</dbReference>
<evidence type="ECO:0000313" key="2">
    <source>
        <dbReference type="Proteomes" id="UP000500953"/>
    </source>
</evidence>
<dbReference type="InterPro" id="IPR029063">
    <property type="entry name" value="SAM-dependent_MTases_sf"/>
</dbReference>
<protein>
    <submittedName>
        <fullName evidence="1">SAM-dependent methyltransferase</fullName>
    </submittedName>
</protein>
<keyword evidence="1" id="KW-0489">Methyltransferase</keyword>
<name>A0A6G9ZFZ6_9NOCA</name>
<gene>
    <name evidence="1" type="ORF">F6W96_31040</name>
</gene>
<dbReference type="Pfam" id="PF04672">
    <property type="entry name" value="Methyltransf_19"/>
    <property type="match status" value="1"/>
</dbReference>
<dbReference type="CDD" id="cd02440">
    <property type="entry name" value="AdoMet_MTases"/>
    <property type="match status" value="1"/>
</dbReference>
<proteinExistence type="predicted"/>
<dbReference type="SUPFAM" id="SSF53335">
    <property type="entry name" value="S-adenosyl-L-methionine-dependent methyltransferases"/>
    <property type="match status" value="1"/>
</dbReference>